<organism evidence="1 2">
    <name type="scientific">Weissella koreensis</name>
    <dbReference type="NCBI Taxonomy" id="165096"/>
    <lineage>
        <taxon>Bacteria</taxon>
        <taxon>Bacillati</taxon>
        <taxon>Bacillota</taxon>
        <taxon>Bacilli</taxon>
        <taxon>Lactobacillales</taxon>
        <taxon>Lactobacillaceae</taxon>
        <taxon>Weissella</taxon>
    </lineage>
</organism>
<dbReference type="SUPFAM" id="SSF54518">
    <property type="entry name" value="Tubby C-terminal domain-like"/>
    <property type="match status" value="1"/>
</dbReference>
<dbReference type="EMBL" id="CP043431">
    <property type="protein sequence ID" value="QNT64116.1"/>
    <property type="molecule type" value="Genomic_DNA"/>
</dbReference>
<sequence>MIHLILHQTQATQQYGSSWVTDQTDQIFYFLRGQLHKYYYQLQINDNKNMFLAEIKQASTGIIPRFKIQAGQKKIGSFGLALPMHEIIYIQRINWIVLAHPKKREYFIFHGKKLLLHGYLNNKKQLQMDIHQTSDQALLVLLTAFLDRYQQTILPLSLPQKFKLNYHQRSFNPAFNPQFKNNYQTKIRRR</sequence>
<gene>
    <name evidence="1" type="ORF">FY536_01990</name>
</gene>
<dbReference type="Proteomes" id="UP000516446">
    <property type="component" value="Chromosome"/>
</dbReference>
<reference evidence="1 2" key="1">
    <citation type="submission" date="2019-08" db="EMBL/GenBank/DDBJ databases">
        <authorList>
            <person name="Chang H.C."/>
            <person name="Mun S.Y."/>
        </authorList>
    </citation>
    <scope>NUCLEOTIDE SEQUENCE [LARGE SCALE GENOMIC DNA]</scope>
    <source>
        <strain evidence="1 2">SK</strain>
    </source>
</reference>
<dbReference type="AlphaFoldDB" id="A0A7H1MKY0"/>
<keyword evidence="2" id="KW-1185">Reference proteome</keyword>
<evidence type="ECO:0000313" key="1">
    <source>
        <dbReference type="EMBL" id="QNT64116.1"/>
    </source>
</evidence>
<name>A0A7H1MKY0_9LACO</name>
<protein>
    <submittedName>
        <fullName evidence="1">Uncharacterized protein</fullName>
    </submittedName>
</protein>
<dbReference type="InterPro" id="IPR025659">
    <property type="entry name" value="Tubby-like_C"/>
</dbReference>
<dbReference type="RefSeq" id="WP_006845840.1">
    <property type="nucleotide sequence ID" value="NZ_CP026847.1"/>
</dbReference>
<evidence type="ECO:0000313" key="2">
    <source>
        <dbReference type="Proteomes" id="UP000516446"/>
    </source>
</evidence>
<accession>A0A7H1MKY0</accession>
<proteinExistence type="predicted"/>